<evidence type="ECO:0000313" key="1">
    <source>
        <dbReference type="EnsemblMetazoa" id="AMAM007969-PA"/>
    </source>
</evidence>
<accession>A0A182SJG5</accession>
<protein>
    <submittedName>
        <fullName evidence="1">Uncharacterized protein</fullName>
    </submittedName>
</protein>
<organism evidence="1 2">
    <name type="scientific">Anopheles maculatus</name>
    <dbReference type="NCBI Taxonomy" id="74869"/>
    <lineage>
        <taxon>Eukaryota</taxon>
        <taxon>Metazoa</taxon>
        <taxon>Ecdysozoa</taxon>
        <taxon>Arthropoda</taxon>
        <taxon>Hexapoda</taxon>
        <taxon>Insecta</taxon>
        <taxon>Pterygota</taxon>
        <taxon>Neoptera</taxon>
        <taxon>Endopterygota</taxon>
        <taxon>Diptera</taxon>
        <taxon>Nematocera</taxon>
        <taxon>Culicoidea</taxon>
        <taxon>Culicidae</taxon>
        <taxon>Anophelinae</taxon>
        <taxon>Anopheles</taxon>
        <taxon>Anopheles maculatus group</taxon>
    </lineage>
</organism>
<dbReference type="InterPro" id="IPR027417">
    <property type="entry name" value="P-loop_NTPase"/>
</dbReference>
<dbReference type="Proteomes" id="UP000075901">
    <property type="component" value="Unassembled WGS sequence"/>
</dbReference>
<sequence>MREYKIVVLGSGGVGKSALTVQFVQLPKVASRPQPINLCGLQSRCAPASHVNPHSGVGLQIPHATTTVLSLRLGVVCKSWLTNRTRQQKSATADGRRGVRFGFGSG</sequence>
<name>A0A182SJG5_9DIPT</name>
<dbReference type="VEuPathDB" id="VectorBase:AMAM007969"/>
<dbReference type="SUPFAM" id="SSF52540">
    <property type="entry name" value="P-loop containing nucleoside triphosphate hydrolases"/>
    <property type="match status" value="1"/>
</dbReference>
<dbReference type="EnsemblMetazoa" id="AMAM007969-RA">
    <property type="protein sequence ID" value="AMAM007969-PA"/>
    <property type="gene ID" value="AMAM007969"/>
</dbReference>
<dbReference type="Gene3D" id="3.40.50.300">
    <property type="entry name" value="P-loop containing nucleotide triphosphate hydrolases"/>
    <property type="match status" value="1"/>
</dbReference>
<evidence type="ECO:0000313" key="2">
    <source>
        <dbReference type="Proteomes" id="UP000075901"/>
    </source>
</evidence>
<keyword evidence="2" id="KW-1185">Reference proteome</keyword>
<dbReference type="AlphaFoldDB" id="A0A182SJG5"/>
<reference evidence="2" key="1">
    <citation type="submission" date="2013-09" db="EMBL/GenBank/DDBJ databases">
        <title>The Genome Sequence of Anopheles maculatus species B.</title>
        <authorList>
            <consortium name="The Broad Institute Genomics Platform"/>
            <person name="Neafsey D.E."/>
            <person name="Besansky N."/>
            <person name="Howell P."/>
            <person name="Walton C."/>
            <person name="Young S.K."/>
            <person name="Zeng Q."/>
            <person name="Gargeya S."/>
            <person name="Fitzgerald M."/>
            <person name="Haas B."/>
            <person name="Abouelleil A."/>
            <person name="Allen A.W."/>
            <person name="Alvarado L."/>
            <person name="Arachchi H.M."/>
            <person name="Berlin A.M."/>
            <person name="Chapman S.B."/>
            <person name="Gainer-Dewar J."/>
            <person name="Goldberg J."/>
            <person name="Griggs A."/>
            <person name="Gujja S."/>
            <person name="Hansen M."/>
            <person name="Howarth C."/>
            <person name="Imamovic A."/>
            <person name="Ireland A."/>
            <person name="Larimer J."/>
            <person name="McCowan C."/>
            <person name="Murphy C."/>
            <person name="Pearson M."/>
            <person name="Poon T.W."/>
            <person name="Priest M."/>
            <person name="Roberts A."/>
            <person name="Saif S."/>
            <person name="Shea T."/>
            <person name="Sisk P."/>
            <person name="Sykes S."/>
            <person name="Wortman J."/>
            <person name="Nusbaum C."/>
            <person name="Birren B."/>
        </authorList>
    </citation>
    <scope>NUCLEOTIDE SEQUENCE [LARGE SCALE GENOMIC DNA]</scope>
    <source>
        <strain evidence="2">maculatus3</strain>
    </source>
</reference>
<proteinExistence type="predicted"/>
<reference evidence="1" key="2">
    <citation type="submission" date="2020-05" db="UniProtKB">
        <authorList>
            <consortium name="EnsemblMetazoa"/>
        </authorList>
    </citation>
    <scope>IDENTIFICATION</scope>
    <source>
        <strain evidence="1">maculatus3</strain>
    </source>
</reference>